<name>A0A2V3VGI3_9BACI</name>
<gene>
    <name evidence="3" type="primary">cynS</name>
    <name evidence="5" type="ORF">DFR56_12434</name>
</gene>
<evidence type="ECO:0000313" key="5">
    <source>
        <dbReference type="EMBL" id="PXW80926.1"/>
    </source>
</evidence>
<dbReference type="Gene3D" id="3.30.1160.10">
    <property type="entry name" value="Cyanate lyase, C-terminal domain"/>
    <property type="match status" value="1"/>
</dbReference>
<dbReference type="CDD" id="cd00559">
    <property type="entry name" value="Cyanase_C"/>
    <property type="match status" value="1"/>
</dbReference>
<evidence type="ECO:0000256" key="3">
    <source>
        <dbReference type="HAMAP-Rule" id="MF_00535"/>
    </source>
</evidence>
<dbReference type="AlphaFoldDB" id="A0A2V3VGI3"/>
<dbReference type="NCBIfam" id="TIGR00673">
    <property type="entry name" value="cynS"/>
    <property type="match status" value="1"/>
</dbReference>
<dbReference type="PANTHER" id="PTHR34186">
    <property type="entry name" value="CYANATE HYDRATASE"/>
    <property type="match status" value="1"/>
</dbReference>
<dbReference type="InterPro" id="IPR003712">
    <property type="entry name" value="Cyanate_lyase_C"/>
</dbReference>
<feature type="domain" description="Cyanate lyase C-terminal" evidence="4">
    <location>
        <begin position="81"/>
        <end position="153"/>
    </location>
</feature>
<protein>
    <recommendedName>
        <fullName evidence="3">Cyanate hydratase</fullName>
        <shortName evidence="3">Cyanase</shortName>
        <ecNumber evidence="3">4.2.1.104</ecNumber>
    </recommendedName>
    <alternativeName>
        <fullName evidence="3">Cyanate hydrolase</fullName>
    </alternativeName>
    <alternativeName>
        <fullName evidence="3">Cyanate lyase</fullName>
    </alternativeName>
</protein>
<dbReference type="InterPro" id="IPR048564">
    <property type="entry name" value="CYNS_N"/>
</dbReference>
<dbReference type="PIRSF" id="PIRSF001263">
    <property type="entry name" value="Cyanate_hydratas"/>
    <property type="match status" value="1"/>
</dbReference>
<feature type="active site" evidence="3">
    <location>
        <position position="94"/>
    </location>
</feature>
<feature type="active site" evidence="3">
    <location>
        <position position="120"/>
    </location>
</feature>
<dbReference type="InterPro" id="IPR008076">
    <property type="entry name" value="Cyanase"/>
</dbReference>
<evidence type="ECO:0000259" key="4">
    <source>
        <dbReference type="SMART" id="SM01116"/>
    </source>
</evidence>
<dbReference type="PANTHER" id="PTHR34186:SF2">
    <property type="entry name" value="CYANATE HYDRATASE"/>
    <property type="match status" value="1"/>
</dbReference>
<sequence>MSDKKSITREMATEIILHAKKEKGLTFDEIAEIVGRHPVWTASAIMGQATMDEDEAEKLAQLLELDSGVAKALQEIPYRGSLDETIPVDPLIYRFYEMIQVYGTSMKSIIHEKFGDGIMSAIDFKMDIERKEDPNGDRVVITLDGKFLPTKKW</sequence>
<dbReference type="SMART" id="SM01116">
    <property type="entry name" value="Cyanate_lyase"/>
    <property type="match status" value="1"/>
</dbReference>
<dbReference type="GO" id="GO:0003677">
    <property type="term" value="F:DNA binding"/>
    <property type="evidence" value="ECO:0007669"/>
    <property type="project" value="InterPro"/>
</dbReference>
<proteinExistence type="inferred from homology"/>
<dbReference type="Gene3D" id="1.10.260.40">
    <property type="entry name" value="lambda repressor-like DNA-binding domains"/>
    <property type="match status" value="1"/>
</dbReference>
<dbReference type="InterPro" id="IPR010982">
    <property type="entry name" value="Lambda_DNA-bd_dom_sf"/>
</dbReference>
<evidence type="ECO:0000256" key="1">
    <source>
        <dbReference type="ARBA" id="ARBA00003561"/>
    </source>
</evidence>
<dbReference type="SUPFAM" id="SSF47413">
    <property type="entry name" value="lambda repressor-like DNA-binding domains"/>
    <property type="match status" value="1"/>
</dbReference>
<keyword evidence="6" id="KW-1185">Reference proteome</keyword>
<dbReference type="InterPro" id="IPR036581">
    <property type="entry name" value="Cyanate_lyase_C_sf"/>
</dbReference>
<dbReference type="EMBL" id="QJJQ01000024">
    <property type="protein sequence ID" value="PXW80926.1"/>
    <property type="molecule type" value="Genomic_DNA"/>
</dbReference>
<dbReference type="RefSeq" id="WP_242694596.1">
    <property type="nucleotide sequence ID" value="NZ_JADIJL010000005.1"/>
</dbReference>
<dbReference type="GO" id="GO:0008824">
    <property type="term" value="F:cyanate hydratase activity"/>
    <property type="evidence" value="ECO:0007669"/>
    <property type="project" value="UniProtKB-UniRule"/>
</dbReference>
<organism evidence="5 6">
    <name type="scientific">Pseudogracilibacillus auburnensis</name>
    <dbReference type="NCBI Taxonomy" id="1494959"/>
    <lineage>
        <taxon>Bacteria</taxon>
        <taxon>Bacillati</taxon>
        <taxon>Bacillota</taxon>
        <taxon>Bacilli</taxon>
        <taxon>Bacillales</taxon>
        <taxon>Bacillaceae</taxon>
        <taxon>Pseudogracilibacillus</taxon>
    </lineage>
</organism>
<comment type="similarity">
    <text evidence="3">Belongs to the cyanase family.</text>
</comment>
<dbReference type="NCBIfam" id="NF002773">
    <property type="entry name" value="PRK02866.1"/>
    <property type="match status" value="1"/>
</dbReference>
<evidence type="ECO:0000313" key="6">
    <source>
        <dbReference type="Proteomes" id="UP000247978"/>
    </source>
</evidence>
<comment type="caution">
    <text evidence="5">The sequence shown here is derived from an EMBL/GenBank/DDBJ whole genome shotgun (WGS) entry which is preliminary data.</text>
</comment>
<dbReference type="Pfam" id="PF02560">
    <property type="entry name" value="Cyanate_lyase"/>
    <property type="match status" value="1"/>
</dbReference>
<dbReference type="PRINTS" id="PR01693">
    <property type="entry name" value="CYANASE"/>
</dbReference>
<dbReference type="EC" id="4.2.1.104" evidence="3"/>
<evidence type="ECO:0000256" key="2">
    <source>
        <dbReference type="ARBA" id="ARBA00023239"/>
    </source>
</evidence>
<dbReference type="HAMAP" id="MF_00535">
    <property type="entry name" value="Cyanate_hydrat"/>
    <property type="match status" value="1"/>
</dbReference>
<dbReference type="Pfam" id="PF21291">
    <property type="entry name" value="CYNS_N"/>
    <property type="match status" value="1"/>
</dbReference>
<comment type="function">
    <text evidence="1 3">Catalyzes the reaction of cyanate with bicarbonate to produce ammonia and carbon dioxide.</text>
</comment>
<dbReference type="Proteomes" id="UP000247978">
    <property type="component" value="Unassembled WGS sequence"/>
</dbReference>
<accession>A0A2V3VGI3</accession>
<feature type="active site" evidence="3">
    <location>
        <position position="97"/>
    </location>
</feature>
<comment type="catalytic activity">
    <reaction evidence="3">
        <text>cyanate + hydrogencarbonate + 3 H(+) = NH4(+) + 2 CO2</text>
        <dbReference type="Rhea" id="RHEA:11120"/>
        <dbReference type="ChEBI" id="CHEBI:15378"/>
        <dbReference type="ChEBI" id="CHEBI:16526"/>
        <dbReference type="ChEBI" id="CHEBI:17544"/>
        <dbReference type="ChEBI" id="CHEBI:28938"/>
        <dbReference type="ChEBI" id="CHEBI:29195"/>
        <dbReference type="EC" id="4.2.1.104"/>
    </reaction>
</comment>
<keyword evidence="2 3" id="KW-0456">Lyase</keyword>
<reference evidence="5 6" key="1">
    <citation type="submission" date="2018-05" db="EMBL/GenBank/DDBJ databases">
        <title>Genomic Encyclopedia of Type Strains, Phase IV (KMG-IV): sequencing the most valuable type-strain genomes for metagenomic binning, comparative biology and taxonomic classification.</title>
        <authorList>
            <person name="Goeker M."/>
        </authorList>
    </citation>
    <scope>NUCLEOTIDE SEQUENCE [LARGE SCALE GENOMIC DNA]</scope>
    <source>
        <strain evidence="5 6">DSM 28556</strain>
    </source>
</reference>
<dbReference type="SUPFAM" id="SSF55234">
    <property type="entry name" value="Cyanase C-terminal domain"/>
    <property type="match status" value="1"/>
</dbReference>